<feature type="transmembrane region" description="Helical" evidence="5">
    <location>
        <begin position="149"/>
        <end position="169"/>
    </location>
</feature>
<dbReference type="PANTHER" id="PTHR43229">
    <property type="entry name" value="NODULATION PROTEIN J"/>
    <property type="match status" value="1"/>
</dbReference>
<evidence type="ECO:0000313" key="7">
    <source>
        <dbReference type="EMBL" id="MFN2974506.1"/>
    </source>
</evidence>
<evidence type="ECO:0000256" key="1">
    <source>
        <dbReference type="ARBA" id="ARBA00004141"/>
    </source>
</evidence>
<comment type="caution">
    <text evidence="7">The sequence shown here is derived from an EMBL/GenBank/DDBJ whole genome shotgun (WGS) entry which is preliminary data.</text>
</comment>
<evidence type="ECO:0000259" key="6">
    <source>
        <dbReference type="PROSITE" id="PS51012"/>
    </source>
</evidence>
<reference evidence="7 8" key="1">
    <citation type="submission" date="2024-12" db="EMBL/GenBank/DDBJ databases">
        <authorList>
            <person name="Lee Y."/>
        </authorList>
    </citation>
    <scope>NUCLEOTIDE SEQUENCE [LARGE SCALE GENOMIC DNA]</scope>
    <source>
        <strain evidence="7 8">03SUJ4</strain>
    </source>
</reference>
<evidence type="ECO:0000256" key="3">
    <source>
        <dbReference type="ARBA" id="ARBA00022989"/>
    </source>
</evidence>
<comment type="similarity">
    <text evidence="5">Belongs to the ABC-2 integral membrane protein family.</text>
</comment>
<accession>A0ABW9KFQ0</accession>
<dbReference type="PANTHER" id="PTHR43229:SF3">
    <property type="entry name" value="ABC-TYPE MULTIDRUG TRANSPORT SYSTEM, PERMEASE COMPONENT"/>
    <property type="match status" value="1"/>
</dbReference>
<evidence type="ECO:0000256" key="4">
    <source>
        <dbReference type="ARBA" id="ARBA00023136"/>
    </source>
</evidence>
<proteinExistence type="inferred from homology"/>
<keyword evidence="3 5" id="KW-1133">Transmembrane helix</keyword>
<feature type="transmembrane region" description="Helical" evidence="5">
    <location>
        <begin position="236"/>
        <end position="254"/>
    </location>
</feature>
<keyword evidence="5" id="KW-0813">Transport</keyword>
<feature type="transmembrane region" description="Helical" evidence="5">
    <location>
        <begin position="66"/>
        <end position="89"/>
    </location>
</feature>
<keyword evidence="4 5" id="KW-0472">Membrane</keyword>
<evidence type="ECO:0000256" key="2">
    <source>
        <dbReference type="ARBA" id="ARBA00022692"/>
    </source>
</evidence>
<dbReference type="PROSITE" id="PS51012">
    <property type="entry name" value="ABC_TM2"/>
    <property type="match status" value="1"/>
</dbReference>
<evidence type="ECO:0000313" key="8">
    <source>
        <dbReference type="Proteomes" id="UP001634747"/>
    </source>
</evidence>
<keyword evidence="2 5" id="KW-0812">Transmembrane</keyword>
<dbReference type="InterPro" id="IPR051784">
    <property type="entry name" value="Nod_factor_ABC_transporter"/>
</dbReference>
<protein>
    <recommendedName>
        <fullName evidence="5">Transport permease protein</fullName>
    </recommendedName>
</protein>
<dbReference type="RefSeq" id="WP_263413930.1">
    <property type="nucleotide sequence ID" value="NZ_BAABBH010000001.1"/>
</dbReference>
<feature type="domain" description="ABC transmembrane type-2" evidence="6">
    <location>
        <begin position="33"/>
        <end position="257"/>
    </location>
</feature>
<dbReference type="EMBL" id="JBJYXY010000001">
    <property type="protein sequence ID" value="MFN2974506.1"/>
    <property type="molecule type" value="Genomic_DNA"/>
</dbReference>
<sequence>MSTAATLPARAPQFPLYVKETKYEFLRLLRARAFSVATIGFPVMFYLLFGVVVGNSSPDGQWRAKYLLGTYCIFGLVGCCLFSICVTLANERALGWLELKQASPMPAPAYLLAKLLTAAAFGAIILAILTTCGIQFGHAVVPANQLRHLVEVVLAGTLPFAAMGLLLSMVVPPNAAAGVVNLIYLPMSFLSGLWIPLGGLPKWISSVAPALPTWHMGQLALWALGYGSKWQPWQHVVWLAAFTVVALLLTVFLFRRNAAKA</sequence>
<dbReference type="Proteomes" id="UP001634747">
    <property type="component" value="Unassembled WGS sequence"/>
</dbReference>
<dbReference type="InterPro" id="IPR000412">
    <property type="entry name" value="ABC_2_transport"/>
</dbReference>
<dbReference type="Pfam" id="PF01061">
    <property type="entry name" value="ABC2_membrane"/>
    <property type="match status" value="1"/>
</dbReference>
<dbReference type="InterPro" id="IPR013525">
    <property type="entry name" value="ABC2_TM"/>
</dbReference>
<comment type="subcellular location">
    <subcellularLocation>
        <location evidence="5">Cell membrane</location>
        <topology evidence="5">Multi-pass membrane protein</topology>
    </subcellularLocation>
    <subcellularLocation>
        <location evidence="1">Membrane</location>
        <topology evidence="1">Multi-pass membrane protein</topology>
    </subcellularLocation>
</comment>
<name>A0ABW9KFQ0_9BACT</name>
<gene>
    <name evidence="7" type="ORF">ACK2TP_01895</name>
</gene>
<feature type="transmembrane region" description="Helical" evidence="5">
    <location>
        <begin position="109"/>
        <end position="137"/>
    </location>
</feature>
<keyword evidence="8" id="KW-1185">Reference proteome</keyword>
<feature type="transmembrane region" description="Helical" evidence="5">
    <location>
        <begin position="33"/>
        <end position="54"/>
    </location>
</feature>
<dbReference type="PIRSF" id="PIRSF006648">
    <property type="entry name" value="DrrB"/>
    <property type="match status" value="1"/>
</dbReference>
<feature type="transmembrane region" description="Helical" evidence="5">
    <location>
        <begin position="207"/>
        <end position="224"/>
    </location>
</feature>
<dbReference type="InterPro" id="IPR047817">
    <property type="entry name" value="ABC2_TM_bact-type"/>
</dbReference>
<feature type="transmembrane region" description="Helical" evidence="5">
    <location>
        <begin position="175"/>
        <end position="195"/>
    </location>
</feature>
<evidence type="ECO:0000256" key="5">
    <source>
        <dbReference type="RuleBase" id="RU361157"/>
    </source>
</evidence>
<keyword evidence="5" id="KW-1003">Cell membrane</keyword>
<organism evidence="7 8">
    <name type="scientific">Terriglobus aquaticus</name>
    <dbReference type="NCBI Taxonomy" id="940139"/>
    <lineage>
        <taxon>Bacteria</taxon>
        <taxon>Pseudomonadati</taxon>
        <taxon>Acidobacteriota</taxon>
        <taxon>Terriglobia</taxon>
        <taxon>Terriglobales</taxon>
        <taxon>Acidobacteriaceae</taxon>
        <taxon>Terriglobus</taxon>
    </lineage>
</organism>